<gene>
    <name evidence="2" type="ORF">SAY87_010062</name>
</gene>
<reference evidence="2 3" key="1">
    <citation type="journal article" date="2023" name="Hortic Res">
        <title>Pangenome of water caltrop reveals structural variations and asymmetric subgenome divergence after allopolyploidization.</title>
        <authorList>
            <person name="Zhang X."/>
            <person name="Chen Y."/>
            <person name="Wang L."/>
            <person name="Yuan Y."/>
            <person name="Fang M."/>
            <person name="Shi L."/>
            <person name="Lu R."/>
            <person name="Comes H.P."/>
            <person name="Ma Y."/>
            <person name="Chen Y."/>
            <person name="Huang G."/>
            <person name="Zhou Y."/>
            <person name="Zheng Z."/>
            <person name="Qiu Y."/>
        </authorList>
    </citation>
    <scope>NUCLEOTIDE SEQUENCE [LARGE SCALE GENOMIC DNA]</scope>
    <source>
        <tissue evidence="2">Roots</tissue>
    </source>
</reference>
<dbReference type="PANTHER" id="PTHR37187">
    <property type="entry name" value="EXPRESSED PROTEIN"/>
    <property type="match status" value="1"/>
</dbReference>
<organism evidence="2 3">
    <name type="scientific">Trapa incisa</name>
    <dbReference type="NCBI Taxonomy" id="236973"/>
    <lineage>
        <taxon>Eukaryota</taxon>
        <taxon>Viridiplantae</taxon>
        <taxon>Streptophyta</taxon>
        <taxon>Embryophyta</taxon>
        <taxon>Tracheophyta</taxon>
        <taxon>Spermatophyta</taxon>
        <taxon>Magnoliopsida</taxon>
        <taxon>eudicotyledons</taxon>
        <taxon>Gunneridae</taxon>
        <taxon>Pentapetalae</taxon>
        <taxon>rosids</taxon>
        <taxon>malvids</taxon>
        <taxon>Myrtales</taxon>
        <taxon>Lythraceae</taxon>
        <taxon>Trapa</taxon>
    </lineage>
</organism>
<dbReference type="PANTHER" id="PTHR37187:SF19">
    <property type="entry name" value="(RAPE) HYPOTHETICAL PROTEIN"/>
    <property type="match status" value="1"/>
</dbReference>
<name>A0AAN7GDN0_9MYRT</name>
<evidence type="ECO:0000313" key="2">
    <source>
        <dbReference type="EMBL" id="KAK4743750.1"/>
    </source>
</evidence>
<evidence type="ECO:0000256" key="1">
    <source>
        <dbReference type="SAM" id="MobiDB-lite"/>
    </source>
</evidence>
<feature type="compositionally biased region" description="Basic and acidic residues" evidence="1">
    <location>
        <begin position="21"/>
        <end position="37"/>
    </location>
</feature>
<dbReference type="EMBL" id="JAXIOK010000022">
    <property type="protein sequence ID" value="KAK4743750.1"/>
    <property type="molecule type" value="Genomic_DNA"/>
</dbReference>
<dbReference type="Proteomes" id="UP001345219">
    <property type="component" value="Chromosome 9"/>
</dbReference>
<keyword evidence="3" id="KW-1185">Reference proteome</keyword>
<accession>A0AAN7GDN0</accession>
<dbReference type="AlphaFoldDB" id="A0AAN7GDN0"/>
<feature type="region of interest" description="Disordered" evidence="1">
    <location>
        <begin position="120"/>
        <end position="142"/>
    </location>
</feature>
<sequence length="334" mass="36656">MPAGAKKRKAAKKKKAHQQHQSHEHDDPRHNEEKDSDGGEAEVLSPASQGHNDHFPDDGREDIEGQPSVGFLASENRSSEVEPVAAEGGFEDIRSVEIVKEVKSEDISESKTVHIEFSSVEAVEESVNGSQEKIDPVDLHNGSQVIEDQPVQEEMKHVALEASQSSEFVKQINPLSEEPDQVVESSLVIDSIEPVSSASEKVIYVTEALIEESPPDSLLKLKDQDKKRIPPRDEALQTPEAIPEVSSKKIDETVTVVTDEINKKSLSDEREVKLSVTQDASSARASDLIETDRGYEVAESSGYKPLIAPLPKVVRKTSWFSCCGIFDVITGSSR</sequence>
<feature type="region of interest" description="Disordered" evidence="1">
    <location>
        <begin position="1"/>
        <end position="88"/>
    </location>
</feature>
<comment type="caution">
    <text evidence="2">The sequence shown here is derived from an EMBL/GenBank/DDBJ whole genome shotgun (WGS) entry which is preliminary data.</text>
</comment>
<protein>
    <submittedName>
        <fullName evidence="2">Uncharacterized protein</fullName>
    </submittedName>
</protein>
<feature type="compositionally biased region" description="Basic residues" evidence="1">
    <location>
        <begin position="1"/>
        <end position="20"/>
    </location>
</feature>
<proteinExistence type="predicted"/>
<evidence type="ECO:0000313" key="3">
    <source>
        <dbReference type="Proteomes" id="UP001345219"/>
    </source>
</evidence>